<dbReference type="InterPro" id="IPR001867">
    <property type="entry name" value="OmpR/PhoB-type_DNA-bd"/>
</dbReference>
<feature type="DNA-binding region" description="OmpR/PhoB-type" evidence="7">
    <location>
        <begin position="125"/>
        <end position="223"/>
    </location>
</feature>
<keyword evidence="2" id="KW-0902">Two-component regulatory system</keyword>
<dbReference type="InterPro" id="IPR036388">
    <property type="entry name" value="WH-like_DNA-bd_sf"/>
</dbReference>
<protein>
    <submittedName>
        <fullName evidence="10">Response regulator transcription factor</fullName>
    </submittedName>
</protein>
<evidence type="ECO:0000259" key="8">
    <source>
        <dbReference type="PROSITE" id="PS50110"/>
    </source>
</evidence>
<reference evidence="10 11" key="1">
    <citation type="submission" date="2020-11" db="EMBL/GenBank/DDBJ databases">
        <title>Genomic insight of Alicyclobacillus mali FL 18 reveals a new arsenic-resistant strain, with potential in environmental biotechnology.</title>
        <authorList>
            <person name="Fiorentino G."/>
            <person name="Gallo G."/>
            <person name="Aulitto M."/>
        </authorList>
    </citation>
    <scope>NUCLEOTIDE SEQUENCE [LARGE SCALE GENOMIC DNA]</scope>
    <source>
        <strain evidence="10 11">FL 18</strain>
    </source>
</reference>
<dbReference type="RefSeq" id="WP_067849478.1">
    <property type="nucleotide sequence ID" value="NZ_JADPKZ010000042.1"/>
</dbReference>
<dbReference type="Pfam" id="PF00072">
    <property type="entry name" value="Response_reg"/>
    <property type="match status" value="1"/>
</dbReference>
<comment type="caution">
    <text evidence="10">The sequence shown here is derived from an EMBL/GenBank/DDBJ whole genome shotgun (WGS) entry which is preliminary data.</text>
</comment>
<evidence type="ECO:0000256" key="2">
    <source>
        <dbReference type="ARBA" id="ARBA00023012"/>
    </source>
</evidence>
<evidence type="ECO:0000313" key="10">
    <source>
        <dbReference type="EMBL" id="MBF8378276.1"/>
    </source>
</evidence>
<dbReference type="Gene3D" id="3.40.50.2300">
    <property type="match status" value="1"/>
</dbReference>
<evidence type="ECO:0000256" key="5">
    <source>
        <dbReference type="ARBA" id="ARBA00023163"/>
    </source>
</evidence>
<dbReference type="SMART" id="SM00862">
    <property type="entry name" value="Trans_reg_C"/>
    <property type="match status" value="1"/>
</dbReference>
<keyword evidence="1 6" id="KW-0597">Phosphoprotein</keyword>
<feature type="modified residue" description="4-aspartylphosphate" evidence="6">
    <location>
        <position position="51"/>
    </location>
</feature>
<organism evidence="10 11">
    <name type="scientific">Alicyclobacillus mali</name>
    <name type="common">ex Roth et al. 2021</name>
    <dbReference type="NCBI Taxonomy" id="1123961"/>
    <lineage>
        <taxon>Bacteria</taxon>
        <taxon>Bacillati</taxon>
        <taxon>Bacillota</taxon>
        <taxon>Bacilli</taxon>
        <taxon>Bacillales</taxon>
        <taxon>Alicyclobacillaceae</taxon>
        <taxon>Alicyclobacillus</taxon>
    </lineage>
</organism>
<gene>
    <name evidence="10" type="ORF">IW967_10435</name>
</gene>
<dbReference type="Gene3D" id="6.10.250.690">
    <property type="match status" value="1"/>
</dbReference>
<dbReference type="Proteomes" id="UP000642910">
    <property type="component" value="Unassembled WGS sequence"/>
</dbReference>
<dbReference type="PROSITE" id="PS50110">
    <property type="entry name" value="RESPONSE_REGULATORY"/>
    <property type="match status" value="1"/>
</dbReference>
<keyword evidence="5" id="KW-0804">Transcription</keyword>
<keyword evidence="3" id="KW-0805">Transcription regulation</keyword>
<dbReference type="CDD" id="cd19935">
    <property type="entry name" value="REC_OmpR_CusR-like"/>
    <property type="match status" value="1"/>
</dbReference>
<dbReference type="PANTHER" id="PTHR48111">
    <property type="entry name" value="REGULATOR OF RPOS"/>
    <property type="match status" value="1"/>
</dbReference>
<feature type="domain" description="Response regulatory" evidence="8">
    <location>
        <begin position="2"/>
        <end position="116"/>
    </location>
</feature>
<evidence type="ECO:0000256" key="6">
    <source>
        <dbReference type="PROSITE-ProRule" id="PRU00169"/>
    </source>
</evidence>
<dbReference type="EMBL" id="JADPKZ010000042">
    <property type="protein sequence ID" value="MBF8378276.1"/>
    <property type="molecule type" value="Genomic_DNA"/>
</dbReference>
<dbReference type="InterPro" id="IPR039420">
    <property type="entry name" value="WalR-like"/>
</dbReference>
<dbReference type="CDD" id="cd00383">
    <property type="entry name" value="trans_reg_C"/>
    <property type="match status" value="1"/>
</dbReference>
<dbReference type="SUPFAM" id="SSF52172">
    <property type="entry name" value="CheY-like"/>
    <property type="match status" value="1"/>
</dbReference>
<evidence type="ECO:0000259" key="9">
    <source>
        <dbReference type="PROSITE" id="PS51755"/>
    </source>
</evidence>
<sequence>MRILLVEDDQGLSDALAEVLREESFQVDVAYDGEDGLYLAETAVYDALVVDVMLPGLSGYDLVRALRDKRVHVPVLFLTALGDVDHRVQGLNAGGDDYLPKPFATEEFLARLRALLRRNRELGTDMTLRSGPLVLDPLARRVMFEDEPVKLSDKEFDLLEYLLSHRGQILLRERIFHRVWGIDSDVMDTTVDLYVHYLRKKLHPFGYDAAIRTVRNVGYMWSDP</sequence>
<dbReference type="InterPro" id="IPR001789">
    <property type="entry name" value="Sig_transdc_resp-reg_receiver"/>
</dbReference>
<evidence type="ECO:0000313" key="11">
    <source>
        <dbReference type="Proteomes" id="UP000642910"/>
    </source>
</evidence>
<evidence type="ECO:0000256" key="7">
    <source>
        <dbReference type="PROSITE-ProRule" id="PRU01091"/>
    </source>
</evidence>
<proteinExistence type="predicted"/>
<dbReference type="InterPro" id="IPR011006">
    <property type="entry name" value="CheY-like_superfamily"/>
</dbReference>
<keyword evidence="4 7" id="KW-0238">DNA-binding</keyword>
<dbReference type="Gene3D" id="1.10.10.10">
    <property type="entry name" value="Winged helix-like DNA-binding domain superfamily/Winged helix DNA-binding domain"/>
    <property type="match status" value="1"/>
</dbReference>
<evidence type="ECO:0000256" key="3">
    <source>
        <dbReference type="ARBA" id="ARBA00023015"/>
    </source>
</evidence>
<accession>A0ABS0F4P1</accession>
<dbReference type="Pfam" id="PF00486">
    <property type="entry name" value="Trans_reg_C"/>
    <property type="match status" value="1"/>
</dbReference>
<feature type="domain" description="OmpR/PhoB-type" evidence="9">
    <location>
        <begin position="125"/>
        <end position="223"/>
    </location>
</feature>
<keyword evidence="11" id="KW-1185">Reference proteome</keyword>
<evidence type="ECO:0000256" key="4">
    <source>
        <dbReference type="ARBA" id="ARBA00023125"/>
    </source>
</evidence>
<dbReference type="PROSITE" id="PS51755">
    <property type="entry name" value="OMPR_PHOB"/>
    <property type="match status" value="1"/>
</dbReference>
<evidence type="ECO:0000256" key="1">
    <source>
        <dbReference type="ARBA" id="ARBA00022553"/>
    </source>
</evidence>
<dbReference type="SMART" id="SM00448">
    <property type="entry name" value="REC"/>
    <property type="match status" value="1"/>
</dbReference>
<dbReference type="PANTHER" id="PTHR48111:SF22">
    <property type="entry name" value="REGULATOR OF RPOS"/>
    <property type="match status" value="1"/>
</dbReference>
<name>A0ABS0F4P1_9BACL</name>